<keyword evidence="3" id="KW-0963">Cytoplasm</keyword>
<dbReference type="InterPro" id="IPR019376">
    <property type="entry name" value="Myeloid_leukemia_factor"/>
</dbReference>
<keyword evidence="7" id="KW-1185">Reference proteome</keyword>
<feature type="region of interest" description="Disordered" evidence="5">
    <location>
        <begin position="281"/>
        <end position="310"/>
    </location>
</feature>
<evidence type="ECO:0000256" key="1">
    <source>
        <dbReference type="ARBA" id="ARBA00004496"/>
    </source>
</evidence>
<protein>
    <recommendedName>
        <fullName evidence="8">Myeloid leukemia factor</fullName>
    </recommendedName>
</protein>
<dbReference type="Proteomes" id="UP001415857">
    <property type="component" value="Unassembled WGS sequence"/>
</dbReference>
<evidence type="ECO:0000256" key="3">
    <source>
        <dbReference type="ARBA" id="ARBA00022490"/>
    </source>
</evidence>
<dbReference type="GO" id="GO:0005737">
    <property type="term" value="C:cytoplasm"/>
    <property type="evidence" value="ECO:0007669"/>
    <property type="project" value="UniProtKB-SubCell"/>
</dbReference>
<dbReference type="PANTHER" id="PTHR13105">
    <property type="entry name" value="MYELOID LEUKEMIA FACTOR"/>
    <property type="match status" value="1"/>
</dbReference>
<feature type="compositionally biased region" description="Basic and acidic residues" evidence="5">
    <location>
        <begin position="88"/>
        <end position="101"/>
    </location>
</feature>
<dbReference type="Pfam" id="PF10248">
    <property type="entry name" value="Mlf1IP"/>
    <property type="match status" value="1"/>
</dbReference>
<reference evidence="6 7" key="1">
    <citation type="journal article" date="2024" name="Plant J.">
        <title>Genome sequences and population genomics reveal climatic adaptation and genomic divergence between two closely related sweetgum species.</title>
        <authorList>
            <person name="Xu W.Q."/>
            <person name="Ren C.Q."/>
            <person name="Zhang X.Y."/>
            <person name="Comes H.P."/>
            <person name="Liu X.H."/>
            <person name="Li Y.G."/>
            <person name="Kettle C.J."/>
            <person name="Jalonen R."/>
            <person name="Gaisberger H."/>
            <person name="Ma Y.Z."/>
            <person name="Qiu Y.X."/>
        </authorList>
    </citation>
    <scope>NUCLEOTIDE SEQUENCE [LARGE SCALE GENOMIC DNA]</scope>
    <source>
        <strain evidence="6">Hangzhou</strain>
    </source>
</reference>
<feature type="region of interest" description="Disordered" evidence="5">
    <location>
        <begin position="57"/>
        <end position="142"/>
    </location>
</feature>
<proteinExistence type="inferred from homology"/>
<dbReference type="EMBL" id="JBBPBK010000012">
    <property type="protein sequence ID" value="KAK9273398.1"/>
    <property type="molecule type" value="Genomic_DNA"/>
</dbReference>
<comment type="similarity">
    <text evidence="2">Belongs to the MLF family.</text>
</comment>
<dbReference type="AlphaFoldDB" id="A0AAP0WLF1"/>
<gene>
    <name evidence="6" type="ORF">L1049_018208</name>
</gene>
<organism evidence="6 7">
    <name type="scientific">Liquidambar formosana</name>
    <name type="common">Formosan gum</name>
    <dbReference type="NCBI Taxonomy" id="63359"/>
    <lineage>
        <taxon>Eukaryota</taxon>
        <taxon>Viridiplantae</taxon>
        <taxon>Streptophyta</taxon>
        <taxon>Embryophyta</taxon>
        <taxon>Tracheophyta</taxon>
        <taxon>Spermatophyta</taxon>
        <taxon>Magnoliopsida</taxon>
        <taxon>eudicotyledons</taxon>
        <taxon>Gunneridae</taxon>
        <taxon>Pentapetalae</taxon>
        <taxon>Saxifragales</taxon>
        <taxon>Altingiaceae</taxon>
        <taxon>Liquidambar</taxon>
    </lineage>
</organism>
<evidence type="ECO:0000313" key="6">
    <source>
        <dbReference type="EMBL" id="KAK9273398.1"/>
    </source>
</evidence>
<name>A0AAP0WLF1_LIQFO</name>
<keyword evidence="4" id="KW-0597">Phosphoprotein</keyword>
<sequence>MQRGRGGRDDIFDSGDPFGSIGGFGFQRSMMSNLVGGRDPFDDPFFTRPFGSMFGISGPSGGVPSTDMSKGPVIEELNSDDDGEGNGVEDKNIGDDADSPRKHSGSTKEPSVEHPDDDADVGKSKHVHNRSDHSRVEVTQPQAQSRIFRKVTYGGLNGAYYTSTMTRRTGSDGVVLEESKAADKTTGQAAHTISKGIHDKGHSVTRKLNPDGKVDMMQTLHNMSEDELAGFEEAWKGNANMHLPGWKEGFNLHGNAGAGSSGREGQSPWGGWALPSIQHSGNAGGIGSHNGAGTDSSAGRAKKVVRINIE</sequence>
<evidence type="ECO:0000256" key="5">
    <source>
        <dbReference type="SAM" id="MobiDB-lite"/>
    </source>
</evidence>
<accession>A0AAP0WLF1</accession>
<feature type="compositionally biased region" description="Basic residues" evidence="5">
    <location>
        <begin position="300"/>
        <end position="310"/>
    </location>
</feature>
<comment type="subcellular location">
    <subcellularLocation>
        <location evidence="1">Cytoplasm</location>
    </subcellularLocation>
</comment>
<evidence type="ECO:0000256" key="4">
    <source>
        <dbReference type="ARBA" id="ARBA00022553"/>
    </source>
</evidence>
<comment type="caution">
    <text evidence="6">The sequence shown here is derived from an EMBL/GenBank/DDBJ whole genome shotgun (WGS) entry which is preliminary data.</text>
</comment>
<evidence type="ECO:0000256" key="2">
    <source>
        <dbReference type="ARBA" id="ARBA00008332"/>
    </source>
</evidence>
<evidence type="ECO:0008006" key="8">
    <source>
        <dbReference type="Google" id="ProtNLM"/>
    </source>
</evidence>
<evidence type="ECO:0000313" key="7">
    <source>
        <dbReference type="Proteomes" id="UP001415857"/>
    </source>
</evidence>